<dbReference type="InterPro" id="IPR015421">
    <property type="entry name" value="PyrdxlP-dep_Trfase_major"/>
</dbReference>
<dbReference type="InterPro" id="IPR015424">
    <property type="entry name" value="PyrdxlP-dep_Trfase"/>
</dbReference>
<evidence type="ECO:0000313" key="4">
    <source>
        <dbReference type="EMBL" id="SMF25489.1"/>
    </source>
</evidence>
<comment type="cofactor">
    <cofactor evidence="1">
        <name>pyridoxal 5'-phosphate</name>
        <dbReference type="ChEBI" id="CHEBI:597326"/>
    </cofactor>
</comment>
<dbReference type="Pfam" id="PF00202">
    <property type="entry name" value="Aminotran_3"/>
    <property type="match status" value="1"/>
</dbReference>
<comment type="similarity">
    <text evidence="3">Belongs to the class-III pyridoxal-phosphate-dependent aminotransferase family.</text>
</comment>
<dbReference type="PROSITE" id="PS00600">
    <property type="entry name" value="AA_TRANSFER_CLASS_3"/>
    <property type="match status" value="1"/>
</dbReference>
<dbReference type="Gene3D" id="3.40.640.10">
    <property type="entry name" value="Type I PLP-dependent aspartate aminotransferase-like (Major domain)"/>
    <property type="match status" value="1"/>
</dbReference>
<gene>
    <name evidence="4" type="ORF">SAMN05428998_108173</name>
</gene>
<dbReference type="InterPro" id="IPR049704">
    <property type="entry name" value="Aminotrans_3_PPA_site"/>
</dbReference>
<evidence type="ECO:0000256" key="3">
    <source>
        <dbReference type="RuleBase" id="RU003560"/>
    </source>
</evidence>
<dbReference type="CDD" id="cd00610">
    <property type="entry name" value="OAT_like"/>
    <property type="match status" value="1"/>
</dbReference>
<dbReference type="InterPro" id="IPR005814">
    <property type="entry name" value="Aminotrans_3"/>
</dbReference>
<dbReference type="GO" id="GO:0030170">
    <property type="term" value="F:pyridoxal phosphate binding"/>
    <property type="evidence" value="ECO:0007669"/>
    <property type="project" value="InterPro"/>
</dbReference>
<keyword evidence="2 3" id="KW-0663">Pyridoxal phosphate</keyword>
<organism evidence="4 5">
    <name type="scientific">Tistlia consotensis USBA 355</name>
    <dbReference type="NCBI Taxonomy" id="560819"/>
    <lineage>
        <taxon>Bacteria</taxon>
        <taxon>Pseudomonadati</taxon>
        <taxon>Pseudomonadota</taxon>
        <taxon>Alphaproteobacteria</taxon>
        <taxon>Rhodospirillales</taxon>
        <taxon>Rhodovibrionaceae</taxon>
        <taxon>Tistlia</taxon>
    </lineage>
</organism>
<dbReference type="EMBL" id="FWZX01000008">
    <property type="protein sequence ID" value="SMF25489.1"/>
    <property type="molecule type" value="Genomic_DNA"/>
</dbReference>
<dbReference type="PANTHER" id="PTHR43713:SF3">
    <property type="entry name" value="GLUTAMATE-1-SEMIALDEHYDE 2,1-AMINOMUTASE 1, CHLOROPLASTIC-RELATED"/>
    <property type="match status" value="1"/>
</dbReference>
<name>A0A1Y6BXA4_9PROT</name>
<dbReference type="Gene3D" id="3.90.1150.10">
    <property type="entry name" value="Aspartate Aminotransferase, domain 1"/>
    <property type="match status" value="1"/>
</dbReference>
<dbReference type="AlphaFoldDB" id="A0A1Y6BXA4"/>
<dbReference type="GO" id="GO:0008483">
    <property type="term" value="F:transaminase activity"/>
    <property type="evidence" value="ECO:0007669"/>
    <property type="project" value="InterPro"/>
</dbReference>
<keyword evidence="5" id="KW-1185">Reference proteome</keyword>
<evidence type="ECO:0000313" key="5">
    <source>
        <dbReference type="Proteomes" id="UP000192917"/>
    </source>
</evidence>
<dbReference type="InterPro" id="IPR015422">
    <property type="entry name" value="PyrdxlP-dep_Trfase_small"/>
</dbReference>
<reference evidence="4 5" key="1">
    <citation type="submission" date="2017-04" db="EMBL/GenBank/DDBJ databases">
        <authorList>
            <person name="Afonso C.L."/>
            <person name="Miller P.J."/>
            <person name="Scott M.A."/>
            <person name="Spackman E."/>
            <person name="Goraichik I."/>
            <person name="Dimitrov K.M."/>
            <person name="Suarez D.L."/>
            <person name="Swayne D.E."/>
        </authorList>
    </citation>
    <scope>NUCLEOTIDE SEQUENCE [LARGE SCALE GENOMIC DNA]</scope>
    <source>
        <strain evidence="4 5">USBA 355</strain>
    </source>
</reference>
<dbReference type="RefSeq" id="WP_085123054.1">
    <property type="nucleotide sequence ID" value="NZ_FWZX01000008.1"/>
</dbReference>
<accession>A0A1Y6BXA4</accession>
<dbReference type="Proteomes" id="UP000192917">
    <property type="component" value="Unassembled WGS sequence"/>
</dbReference>
<dbReference type="PANTHER" id="PTHR43713">
    <property type="entry name" value="GLUTAMATE-1-SEMIALDEHYDE 2,1-AMINOMUTASE"/>
    <property type="match status" value="1"/>
</dbReference>
<dbReference type="SUPFAM" id="SSF53383">
    <property type="entry name" value="PLP-dependent transferases"/>
    <property type="match status" value="1"/>
</dbReference>
<sequence length="459" mass="48782">MDAPRRNDITAVEQAYLARTPGSAALARQARAVLPSGVVHDSRWIRPHGLYASRASGAHKWDVDGHRYIDYFGGHGALLLGHGHPEVVEAATRQMALGTHFAAGHEAEVRWAETVCRLLPSAERVRFHSSGTEATQMAVRLARAHTGRGKLLRFQAHYHGWQDDMTAGYASHFDGTAPIGVPEAVAARTPALDPYDEAAVERRLAEDRDIAAVIVEPLGAATGKVPLAPDFLRALRRWTAENGVVLIFDEVITGFRVDPGGVQAAVGVTPDLTTLAKIVAGGLPGGAVAGRAEILEGLDFEASERKGREKIYHPGTFNACPVSAVAGTRALEIIERDGACARASALAADLRSRLNAVIAAEGLPWLVYGEASAFHLFLGDLQAAGGRAGFDPRRLGREGLQAQPPDLVRQLRLALNLEGVDIAGWPGGLVSAAHDEADLEETADAFAAAVGRLREQGTV</sequence>
<protein>
    <submittedName>
        <fullName evidence="4">Glutamate-1-semialdehyde 2,1-aminomutase</fullName>
    </submittedName>
</protein>
<dbReference type="STRING" id="560819.SAMN05428998_108173"/>
<proteinExistence type="inferred from homology"/>
<evidence type="ECO:0000256" key="2">
    <source>
        <dbReference type="ARBA" id="ARBA00022898"/>
    </source>
</evidence>
<evidence type="ECO:0000256" key="1">
    <source>
        <dbReference type="ARBA" id="ARBA00001933"/>
    </source>
</evidence>